<reference evidence="2 3" key="1">
    <citation type="submission" date="2020-09" db="EMBL/GenBank/DDBJ databases">
        <title>Photobacterium sp. CAU 1568 isolated from sand of Sido Beach.</title>
        <authorList>
            <person name="Kim W."/>
        </authorList>
    </citation>
    <scope>NUCLEOTIDE SEQUENCE [LARGE SCALE GENOMIC DNA]</scope>
    <source>
        <strain evidence="2 3">CAU 1568</strain>
    </source>
</reference>
<dbReference type="InterPro" id="IPR012336">
    <property type="entry name" value="Thioredoxin-like_fold"/>
</dbReference>
<protein>
    <submittedName>
        <fullName evidence="2">Thioredoxin family protein</fullName>
    </submittedName>
</protein>
<dbReference type="EMBL" id="JACYTP010000009">
    <property type="protein sequence ID" value="MBD8513953.1"/>
    <property type="molecule type" value="Genomic_DNA"/>
</dbReference>
<dbReference type="RefSeq" id="WP_192016616.1">
    <property type="nucleotide sequence ID" value="NZ_JACYTP010000009.1"/>
</dbReference>
<dbReference type="Gene3D" id="3.40.30.10">
    <property type="entry name" value="Glutaredoxin"/>
    <property type="match status" value="1"/>
</dbReference>
<evidence type="ECO:0000313" key="3">
    <source>
        <dbReference type="Proteomes" id="UP000649768"/>
    </source>
</evidence>
<sequence>MTSKRKIEIFSAGCIVCQETIEQVRNMACSSCEITVLDMHEPSVSKRAKKLGIQSLPAVVIDGRLADCCTNRGIDESVLRAAGVGSPLAHSKF</sequence>
<accession>A0ABR9BNY6</accession>
<gene>
    <name evidence="2" type="ORF">IFO68_14815</name>
</gene>
<evidence type="ECO:0000259" key="1">
    <source>
        <dbReference type="Pfam" id="PF13192"/>
    </source>
</evidence>
<dbReference type="Pfam" id="PF13192">
    <property type="entry name" value="Thioredoxin_3"/>
    <property type="match status" value="1"/>
</dbReference>
<name>A0ABR9BNY6_9GAMM</name>
<dbReference type="Proteomes" id="UP000649768">
    <property type="component" value="Unassembled WGS sequence"/>
</dbReference>
<dbReference type="SUPFAM" id="SSF52833">
    <property type="entry name" value="Thioredoxin-like"/>
    <property type="match status" value="1"/>
</dbReference>
<organism evidence="2 3">
    <name type="scientific">Photobacterium arenosum</name>
    <dbReference type="NCBI Taxonomy" id="2774143"/>
    <lineage>
        <taxon>Bacteria</taxon>
        <taxon>Pseudomonadati</taxon>
        <taxon>Pseudomonadota</taxon>
        <taxon>Gammaproteobacteria</taxon>
        <taxon>Vibrionales</taxon>
        <taxon>Vibrionaceae</taxon>
        <taxon>Photobacterium</taxon>
    </lineage>
</organism>
<proteinExistence type="predicted"/>
<dbReference type="InterPro" id="IPR036249">
    <property type="entry name" value="Thioredoxin-like_sf"/>
</dbReference>
<evidence type="ECO:0000313" key="2">
    <source>
        <dbReference type="EMBL" id="MBD8513953.1"/>
    </source>
</evidence>
<keyword evidence="3" id="KW-1185">Reference proteome</keyword>
<comment type="caution">
    <text evidence="2">The sequence shown here is derived from an EMBL/GenBank/DDBJ whole genome shotgun (WGS) entry which is preliminary data.</text>
</comment>
<feature type="domain" description="Thioredoxin-like fold" evidence="1">
    <location>
        <begin position="6"/>
        <end position="65"/>
    </location>
</feature>